<reference evidence="3" key="1">
    <citation type="submission" date="2015-09" db="EMBL/GenBank/DDBJ databases">
        <authorList>
            <consortium name="Pathogen Informatics"/>
        </authorList>
    </citation>
    <scope>NUCLEOTIDE SEQUENCE [LARGE SCALE GENOMIC DNA]</scope>
    <source>
        <strain evidence="3">Lake Konstanz</strain>
    </source>
</reference>
<dbReference type="Proteomes" id="UP000051952">
    <property type="component" value="Unassembled WGS sequence"/>
</dbReference>
<evidence type="ECO:0000313" key="2">
    <source>
        <dbReference type="EMBL" id="CUG91129.1"/>
    </source>
</evidence>
<name>A0A0S4JL53_BODSA</name>
<organism evidence="2 3">
    <name type="scientific">Bodo saltans</name>
    <name type="common">Flagellated protozoan</name>
    <dbReference type="NCBI Taxonomy" id="75058"/>
    <lineage>
        <taxon>Eukaryota</taxon>
        <taxon>Discoba</taxon>
        <taxon>Euglenozoa</taxon>
        <taxon>Kinetoplastea</taxon>
        <taxon>Metakinetoplastina</taxon>
        <taxon>Eubodonida</taxon>
        <taxon>Bodonidae</taxon>
        <taxon>Bodo</taxon>
    </lineage>
</organism>
<evidence type="ECO:0000313" key="3">
    <source>
        <dbReference type="Proteomes" id="UP000051952"/>
    </source>
</evidence>
<accession>A0A0S4JL53</accession>
<evidence type="ECO:0000256" key="1">
    <source>
        <dbReference type="SAM" id="Coils"/>
    </source>
</evidence>
<dbReference type="VEuPathDB" id="TriTrypDB:BSAL_30345"/>
<keyword evidence="1" id="KW-0175">Coiled coil</keyword>
<evidence type="ECO:0008006" key="4">
    <source>
        <dbReference type="Google" id="ProtNLM"/>
    </source>
</evidence>
<proteinExistence type="predicted"/>
<keyword evidence="3" id="KW-1185">Reference proteome</keyword>
<protein>
    <recommendedName>
        <fullName evidence="4">Dynein regulatory complex protein 10</fullName>
    </recommendedName>
</protein>
<feature type="non-terminal residue" evidence="2">
    <location>
        <position position="1"/>
    </location>
</feature>
<dbReference type="OMA" id="EDHRSML"/>
<dbReference type="AlphaFoldDB" id="A0A0S4JL53"/>
<feature type="coiled-coil region" evidence="1">
    <location>
        <begin position="67"/>
        <end position="150"/>
    </location>
</feature>
<sequence>CAAERQAGKLLLGLPELVKERLFLLLEVYALELILTKSIECNGLVRSVAALERQVMSLHHVPVCSLSEDHRSMLEEEQAEMEAVKEREVQLEDDKRRMQMVLETLKVDRAVTAKDKLKLEEDLQEARKRAKDLEDERRQHAEREQLFQDQARLATRQMMDAQAKVAASESQSGFFAKLKRVFN</sequence>
<gene>
    <name evidence="2" type="ORF">BSAL_30345</name>
</gene>
<dbReference type="EMBL" id="CYKH01001891">
    <property type="protein sequence ID" value="CUG91129.1"/>
    <property type="molecule type" value="Genomic_DNA"/>
</dbReference>